<sequence length="279" mass="30745">MRVSIASLTLFTLLSSFTSKTLASPSNRCVSEYCPGKIESRGVPMPAVVPTRTSELTNGERLAQGLPIKPPTRRSRGPKHPTPSPLPQHTKRGVIKVTESKTGAFLGYISKHTFGHAQYRYQPKRDDALVVEFKISIYKSFVTNVRLTAEDSNIPDFPLLSLIEGHENHNADLAPGSFHYAYIGGMAEPGTPPKSVPMSSPENSYSASTGYTEAAESDVWSFDAFTNHLVPRWTNWDGSRPAVHIFEQATAIYISGDVKAFKERFPAPVKHVTLEFVPL</sequence>
<comment type="caution">
    <text evidence="3">The sequence shown here is derived from an EMBL/GenBank/DDBJ whole genome shotgun (WGS) entry which is preliminary data.</text>
</comment>
<evidence type="ECO:0000256" key="2">
    <source>
        <dbReference type="SAM" id="SignalP"/>
    </source>
</evidence>
<keyword evidence="4" id="KW-1185">Reference proteome</keyword>
<feature type="region of interest" description="Disordered" evidence="1">
    <location>
        <begin position="52"/>
        <end position="91"/>
    </location>
</feature>
<gene>
    <name evidence="3" type="ORF">Hypma_011845</name>
</gene>
<reference evidence="3" key="1">
    <citation type="submission" date="2018-04" db="EMBL/GenBank/DDBJ databases">
        <title>Whole genome sequencing of Hypsizygus marmoreus.</title>
        <authorList>
            <person name="Choi I.-G."/>
            <person name="Min B."/>
            <person name="Kim J.-G."/>
            <person name="Kim S."/>
            <person name="Oh Y.-L."/>
            <person name="Kong W.-S."/>
            <person name="Park H."/>
            <person name="Jeong J."/>
            <person name="Song E.-S."/>
        </authorList>
    </citation>
    <scope>NUCLEOTIDE SEQUENCE [LARGE SCALE GENOMIC DNA]</scope>
    <source>
        <strain evidence="3">51987-8</strain>
    </source>
</reference>
<dbReference type="AlphaFoldDB" id="A0A369JGX1"/>
<evidence type="ECO:0000313" key="3">
    <source>
        <dbReference type="EMBL" id="RDB21128.1"/>
    </source>
</evidence>
<dbReference type="STRING" id="39966.A0A369JGX1"/>
<feature type="signal peptide" evidence="2">
    <location>
        <begin position="1"/>
        <end position="23"/>
    </location>
</feature>
<proteinExistence type="predicted"/>
<dbReference type="Proteomes" id="UP000076154">
    <property type="component" value="Unassembled WGS sequence"/>
</dbReference>
<protein>
    <submittedName>
        <fullName evidence="3">Uncharacterized protein</fullName>
    </submittedName>
</protein>
<dbReference type="EMBL" id="LUEZ02000055">
    <property type="protein sequence ID" value="RDB21128.1"/>
    <property type="molecule type" value="Genomic_DNA"/>
</dbReference>
<dbReference type="OrthoDB" id="4584900at2759"/>
<evidence type="ECO:0000256" key="1">
    <source>
        <dbReference type="SAM" id="MobiDB-lite"/>
    </source>
</evidence>
<accession>A0A369JGX1</accession>
<keyword evidence="2" id="KW-0732">Signal</keyword>
<feature type="chain" id="PRO_5016801823" evidence="2">
    <location>
        <begin position="24"/>
        <end position="279"/>
    </location>
</feature>
<name>A0A369JGX1_HYPMA</name>
<dbReference type="InParanoid" id="A0A369JGX1"/>
<evidence type="ECO:0000313" key="4">
    <source>
        <dbReference type="Proteomes" id="UP000076154"/>
    </source>
</evidence>
<organism evidence="3 4">
    <name type="scientific">Hypsizygus marmoreus</name>
    <name type="common">White beech mushroom</name>
    <name type="synonym">Agaricus marmoreus</name>
    <dbReference type="NCBI Taxonomy" id="39966"/>
    <lineage>
        <taxon>Eukaryota</taxon>
        <taxon>Fungi</taxon>
        <taxon>Dikarya</taxon>
        <taxon>Basidiomycota</taxon>
        <taxon>Agaricomycotina</taxon>
        <taxon>Agaricomycetes</taxon>
        <taxon>Agaricomycetidae</taxon>
        <taxon>Agaricales</taxon>
        <taxon>Tricholomatineae</taxon>
        <taxon>Lyophyllaceae</taxon>
        <taxon>Hypsizygus</taxon>
    </lineage>
</organism>